<sequence length="165" mass="18734">MNIVLEIIIFNVVVFTICGINMAKKGRLGLIQEYPKAIQDRCRELGLIEDSSGKLTKKATIGKIGFFIGYIVLQTVLAYYIGGARTFFTGWLHGYLMWVAEMWFDALVVDCLWFCHSKKMVIPGTEDMVDAYHDYWHHIKYAVIGMFTQAVIALPVGLFVMLLGK</sequence>
<dbReference type="Proteomes" id="UP001198495">
    <property type="component" value="Unassembled WGS sequence"/>
</dbReference>
<gene>
    <name evidence="2" type="ORF">LKD28_12380</name>
</gene>
<feature type="transmembrane region" description="Helical" evidence="1">
    <location>
        <begin position="6"/>
        <end position="23"/>
    </location>
</feature>
<feature type="transmembrane region" description="Helical" evidence="1">
    <location>
        <begin position="64"/>
        <end position="83"/>
    </location>
</feature>
<keyword evidence="1" id="KW-0472">Membrane</keyword>
<protein>
    <submittedName>
        <fullName evidence="2">Uncharacterized protein</fullName>
    </submittedName>
</protein>
<evidence type="ECO:0000313" key="2">
    <source>
        <dbReference type="EMBL" id="MCC2219809.1"/>
    </source>
</evidence>
<keyword evidence="1" id="KW-0812">Transmembrane</keyword>
<name>A0ABS8FV78_9FIRM</name>
<feature type="transmembrane region" description="Helical" evidence="1">
    <location>
        <begin position="141"/>
        <end position="163"/>
    </location>
</feature>
<dbReference type="EMBL" id="JAJEQT010000010">
    <property type="protein sequence ID" value="MCC2219809.1"/>
    <property type="molecule type" value="Genomic_DNA"/>
</dbReference>
<reference evidence="2 3" key="1">
    <citation type="submission" date="2021-10" db="EMBL/GenBank/DDBJ databases">
        <title>Anaerobic single-cell dispensing facilitates the cultivation of human gut bacteria.</title>
        <authorList>
            <person name="Afrizal A."/>
        </authorList>
    </citation>
    <scope>NUCLEOTIDE SEQUENCE [LARGE SCALE GENOMIC DNA]</scope>
    <source>
        <strain evidence="2 3">CLA-AA-H212</strain>
    </source>
</reference>
<evidence type="ECO:0000256" key="1">
    <source>
        <dbReference type="SAM" id="Phobius"/>
    </source>
</evidence>
<proteinExistence type="predicted"/>
<keyword evidence="1" id="KW-1133">Transmembrane helix</keyword>
<comment type="caution">
    <text evidence="2">The sequence shown here is derived from an EMBL/GenBank/DDBJ whole genome shotgun (WGS) entry which is preliminary data.</text>
</comment>
<accession>A0ABS8FV78</accession>
<dbReference type="RefSeq" id="WP_227573553.1">
    <property type="nucleotide sequence ID" value="NZ_JAJEQT010000010.1"/>
</dbReference>
<keyword evidence="3" id="KW-1185">Reference proteome</keyword>
<evidence type="ECO:0000313" key="3">
    <source>
        <dbReference type="Proteomes" id="UP001198495"/>
    </source>
</evidence>
<organism evidence="2 3">
    <name type="scientific">Coprococcus hominis</name>
    <name type="common">ex Arizal et al. 2022</name>
    <dbReference type="NCBI Taxonomy" id="2881262"/>
    <lineage>
        <taxon>Bacteria</taxon>
        <taxon>Bacillati</taxon>
        <taxon>Bacillota</taxon>
        <taxon>Clostridia</taxon>
        <taxon>Lachnospirales</taxon>
        <taxon>Lachnospiraceae</taxon>
        <taxon>Coprococcus</taxon>
    </lineage>
</organism>